<keyword evidence="3" id="KW-1185">Reference proteome</keyword>
<dbReference type="EMBL" id="BAAAIZ010000004">
    <property type="protein sequence ID" value="GAA1414978.1"/>
    <property type="molecule type" value="Genomic_DNA"/>
</dbReference>
<dbReference type="PANTHER" id="PTHR42305:SF1">
    <property type="entry name" value="MEMBRANE PROTEIN RV1733C-RELATED"/>
    <property type="match status" value="1"/>
</dbReference>
<dbReference type="Proteomes" id="UP001500973">
    <property type="component" value="Unassembled WGS sequence"/>
</dbReference>
<keyword evidence="1" id="KW-1133">Transmembrane helix</keyword>
<keyword evidence="1" id="KW-0472">Membrane</keyword>
<protein>
    <recommendedName>
        <fullName evidence="4">Integral membrane protein</fullName>
    </recommendedName>
</protein>
<dbReference type="PANTHER" id="PTHR42305">
    <property type="entry name" value="MEMBRANE PROTEIN RV1733C-RELATED"/>
    <property type="match status" value="1"/>
</dbReference>
<evidence type="ECO:0000313" key="3">
    <source>
        <dbReference type="Proteomes" id="UP001500973"/>
    </source>
</evidence>
<evidence type="ECO:0000256" key="1">
    <source>
        <dbReference type="SAM" id="Phobius"/>
    </source>
</evidence>
<reference evidence="3" key="1">
    <citation type="journal article" date="2019" name="Int. J. Syst. Evol. Microbiol.">
        <title>The Global Catalogue of Microorganisms (GCM) 10K type strain sequencing project: providing services to taxonomists for standard genome sequencing and annotation.</title>
        <authorList>
            <consortium name="The Broad Institute Genomics Platform"/>
            <consortium name="The Broad Institute Genome Sequencing Center for Infectious Disease"/>
            <person name="Wu L."/>
            <person name="Ma J."/>
        </authorList>
    </citation>
    <scope>NUCLEOTIDE SEQUENCE [LARGE SCALE GENOMIC DNA]</scope>
    <source>
        <strain evidence="3">JCM 11756</strain>
    </source>
</reference>
<sequence length="213" mass="23563">MGGRLRENPASGEEGPSMARAVRGPGRWLWRWRRNPLKRRSDRIESWFLLASWALTLLIAVAAGAVVARSVGQELARERAEWRRVEAHLTERAPGTPRDDLRDNRSDHVWATARWTSADGAPHTGQIRVPAGSAAGTPVTVWTDREGRQVTRPTTASEARFRASLVGVTAAVGASLIPVAAARAVRRRLEERRLEEWGAAWARLGPQWGRSTS</sequence>
<feature type="transmembrane region" description="Helical" evidence="1">
    <location>
        <begin position="47"/>
        <end position="68"/>
    </location>
</feature>
<keyword evidence="1" id="KW-0812">Transmembrane</keyword>
<organism evidence="2 3">
    <name type="scientific">Streptomyces thermospinosisporus</name>
    <dbReference type="NCBI Taxonomy" id="161482"/>
    <lineage>
        <taxon>Bacteria</taxon>
        <taxon>Bacillati</taxon>
        <taxon>Actinomycetota</taxon>
        <taxon>Actinomycetes</taxon>
        <taxon>Kitasatosporales</taxon>
        <taxon>Streptomycetaceae</taxon>
        <taxon>Streptomyces</taxon>
    </lineage>
</organism>
<evidence type="ECO:0000313" key="2">
    <source>
        <dbReference type="EMBL" id="GAA1414978.1"/>
    </source>
</evidence>
<comment type="caution">
    <text evidence="2">The sequence shown here is derived from an EMBL/GenBank/DDBJ whole genome shotgun (WGS) entry which is preliminary data.</text>
</comment>
<proteinExistence type="predicted"/>
<dbReference type="InterPro" id="IPR039708">
    <property type="entry name" value="MT1774/Rv1733c-like"/>
</dbReference>
<gene>
    <name evidence="2" type="ORF">GCM10009601_03820</name>
</gene>
<feature type="transmembrane region" description="Helical" evidence="1">
    <location>
        <begin position="163"/>
        <end position="185"/>
    </location>
</feature>
<name>A0ABN1YIQ4_9ACTN</name>
<evidence type="ECO:0008006" key="4">
    <source>
        <dbReference type="Google" id="ProtNLM"/>
    </source>
</evidence>
<accession>A0ABN1YIQ4</accession>